<reference evidence="2" key="1">
    <citation type="submission" date="2023-07" db="EMBL/GenBank/DDBJ databases">
        <title>Thauera sp. CAU 1555 isolated from sand of Yaerae Beach.</title>
        <authorList>
            <person name="Kim W."/>
        </authorList>
    </citation>
    <scope>NUCLEOTIDE SEQUENCE [LARGE SCALE GENOMIC DNA]</scope>
    <source>
        <strain evidence="2">CAU 1555</strain>
    </source>
</reference>
<evidence type="ECO:0000313" key="1">
    <source>
        <dbReference type="EMBL" id="MBD8503640.1"/>
    </source>
</evidence>
<proteinExistence type="predicted"/>
<gene>
    <name evidence="1" type="ORF">IFO67_12160</name>
</gene>
<dbReference type="RefSeq" id="WP_187718459.1">
    <property type="nucleotide sequence ID" value="NZ_JACTAH010000002.1"/>
</dbReference>
<sequence length="178" mass="18352">MKHLPLAALLVLGAATLGGLWLGSGASAYGVPASAGTDSDGALARVDAELARVQRLQAQIEPLAATLNRHTLPISNLVATAARPGDKAADAAQQDGEALISLPEGPVERNLNLVYASDGFYRAVIDGHYVRKGDLLPDGGRVTAIGRGGVVVHDSFGRHELAVPDPRPPKTPLSGGMK</sequence>
<accession>A0ABR9BBF0</accession>
<evidence type="ECO:0008006" key="3">
    <source>
        <dbReference type="Google" id="ProtNLM"/>
    </source>
</evidence>
<keyword evidence="2" id="KW-1185">Reference proteome</keyword>
<name>A0ABR9BBF0_9RHOO</name>
<organism evidence="1 2">
    <name type="scientific">Thauera sedimentorum</name>
    <dbReference type="NCBI Taxonomy" id="2767595"/>
    <lineage>
        <taxon>Bacteria</taxon>
        <taxon>Pseudomonadati</taxon>
        <taxon>Pseudomonadota</taxon>
        <taxon>Betaproteobacteria</taxon>
        <taxon>Rhodocyclales</taxon>
        <taxon>Zoogloeaceae</taxon>
        <taxon>Thauera</taxon>
    </lineage>
</organism>
<evidence type="ECO:0000313" key="2">
    <source>
        <dbReference type="Proteomes" id="UP000603602"/>
    </source>
</evidence>
<dbReference type="Proteomes" id="UP000603602">
    <property type="component" value="Unassembled WGS sequence"/>
</dbReference>
<comment type="caution">
    <text evidence="1">The sequence shown here is derived from an EMBL/GenBank/DDBJ whole genome shotgun (WGS) entry which is preliminary data.</text>
</comment>
<dbReference type="EMBL" id="JACYTO010000002">
    <property type="protein sequence ID" value="MBD8503640.1"/>
    <property type="molecule type" value="Genomic_DNA"/>
</dbReference>
<protein>
    <recommendedName>
        <fullName evidence="3">Type IV pilus biogenesis protein PilP</fullName>
    </recommendedName>
</protein>